<organism evidence="1 2">
    <name type="scientific">Parasedimentitalea denitrificans</name>
    <dbReference type="NCBI Taxonomy" id="2211118"/>
    <lineage>
        <taxon>Bacteria</taxon>
        <taxon>Pseudomonadati</taxon>
        <taxon>Pseudomonadota</taxon>
        <taxon>Alphaproteobacteria</taxon>
        <taxon>Rhodobacterales</taxon>
        <taxon>Paracoccaceae</taxon>
        <taxon>Parasedimentitalea</taxon>
    </lineage>
</organism>
<name>A0ABX0WCM9_9RHOB</name>
<proteinExistence type="predicted"/>
<dbReference type="Proteomes" id="UP001429564">
    <property type="component" value="Unassembled WGS sequence"/>
</dbReference>
<gene>
    <name evidence="1" type="ORF">DL239_18645</name>
</gene>
<reference evidence="1 2" key="1">
    <citation type="submission" date="2018-05" db="EMBL/GenBank/DDBJ databases">
        <authorList>
            <person name="Zhang Y.-J."/>
        </authorList>
    </citation>
    <scope>NUCLEOTIDE SEQUENCE [LARGE SCALE GENOMIC DNA]</scope>
    <source>
        <strain evidence="1 2">CY04</strain>
    </source>
</reference>
<comment type="caution">
    <text evidence="1">The sequence shown here is derived from an EMBL/GenBank/DDBJ whole genome shotgun (WGS) entry which is preliminary data.</text>
</comment>
<keyword evidence="2" id="KW-1185">Reference proteome</keyword>
<accession>A0ABX0WCM9</accession>
<dbReference type="EMBL" id="QHLQ01000025">
    <property type="protein sequence ID" value="NIZ62988.1"/>
    <property type="molecule type" value="Genomic_DNA"/>
</dbReference>
<dbReference type="RefSeq" id="WP_167685601.1">
    <property type="nucleotide sequence ID" value="NZ_QHLQ01000025.1"/>
</dbReference>
<evidence type="ECO:0000313" key="2">
    <source>
        <dbReference type="Proteomes" id="UP001429564"/>
    </source>
</evidence>
<protein>
    <submittedName>
        <fullName evidence="1">Uncharacterized protein</fullName>
    </submittedName>
</protein>
<evidence type="ECO:0000313" key="1">
    <source>
        <dbReference type="EMBL" id="NIZ62988.1"/>
    </source>
</evidence>
<sequence>MSDEWRLVSLSNDKTILTVKRKGGFLDRETEEAMESFYRILSQLTERISKVSSEEDKTALRNHFRKAVFQFEKSF</sequence>